<evidence type="ECO:0000259" key="1">
    <source>
        <dbReference type="Pfam" id="PF13204"/>
    </source>
</evidence>
<dbReference type="SUPFAM" id="SSF51445">
    <property type="entry name" value="(Trans)glycosidases"/>
    <property type="match status" value="1"/>
</dbReference>
<reference evidence="4" key="1">
    <citation type="journal article" date="2019" name="Int. J. Syst. Evol. Microbiol.">
        <title>The Global Catalogue of Microorganisms (GCM) 10K type strain sequencing project: providing services to taxonomists for standard genome sequencing and annotation.</title>
        <authorList>
            <consortium name="The Broad Institute Genomics Platform"/>
            <consortium name="The Broad Institute Genome Sequencing Center for Infectious Disease"/>
            <person name="Wu L."/>
            <person name="Ma J."/>
        </authorList>
    </citation>
    <scope>NUCLEOTIDE SEQUENCE [LARGE SCALE GENOMIC DNA]</scope>
    <source>
        <strain evidence="4">JCM 16540</strain>
    </source>
</reference>
<evidence type="ECO:0000313" key="4">
    <source>
        <dbReference type="Proteomes" id="UP001500767"/>
    </source>
</evidence>
<dbReference type="InterPro" id="IPR032260">
    <property type="entry name" value="DUF5060"/>
</dbReference>
<feature type="domain" description="Apiosidase-like catalytic" evidence="1">
    <location>
        <begin position="109"/>
        <end position="429"/>
    </location>
</feature>
<evidence type="ECO:0000313" key="3">
    <source>
        <dbReference type="EMBL" id="GAA3569089.1"/>
    </source>
</evidence>
<comment type="caution">
    <text evidence="3">The sequence shown here is derived from an EMBL/GenBank/DDBJ whole genome shotgun (WGS) entry which is preliminary data.</text>
</comment>
<gene>
    <name evidence="3" type="ORF">GCM10022197_26680</name>
</gene>
<proteinExistence type="predicted"/>
<organism evidence="3 4">
    <name type="scientific">Microlunatus spumicola</name>
    <dbReference type="NCBI Taxonomy" id="81499"/>
    <lineage>
        <taxon>Bacteria</taxon>
        <taxon>Bacillati</taxon>
        <taxon>Actinomycetota</taxon>
        <taxon>Actinomycetes</taxon>
        <taxon>Propionibacteriales</taxon>
        <taxon>Propionibacteriaceae</taxon>
        <taxon>Microlunatus</taxon>
    </lineage>
</organism>
<dbReference type="RefSeq" id="WP_204913146.1">
    <property type="nucleotide sequence ID" value="NZ_BAAAYR010000004.1"/>
</dbReference>
<feature type="domain" description="DUF5060" evidence="2">
    <location>
        <begin position="5"/>
        <end position="70"/>
    </location>
</feature>
<dbReference type="PANTHER" id="PTHR37836">
    <property type="entry name" value="LMO1036 PROTEIN"/>
    <property type="match status" value="1"/>
</dbReference>
<name>A0ABP6XM16_9ACTN</name>
<sequence>MTAAPRWRETEIVFTGPDLENPYVEVEAWVDLVHASGETLRRPVFWDGCTTYRVRFASTWDSGAWRWTVGTASAAHRLEPASGVLEATRPTTPSVHPALDRGFPRIAPGARAMTHPDGSPAFLVADTAWALPFRATLEDVATYAADRAAKHFTAVLLMTVQPDMGARGPRGRDVPGGFEVGFEDLPDGHLNQIVTAYWQHLDRASAILVDHGLTPVLVPVFHGFGWKGLGSAGPVICAEEYARFCRYLVARYGARPAVYLVGADGTGEEQGVEAGGEEIERWDAYGQPVGIHHRPHSRLEAHQDAPWLDFRSCQTGHDGDHVPDRLATMWMHRPVKAIMNGEPTYENSGRPGKATGWWQGHEAWSNVCAGGLLGVAYGAGSLWQWRLSPEEEGHPEVFLAEDAGWREALDFEGSRYVGLVGHILRGLPLQDAAPCWDVLLRSRGLLVPGRLFLSYAEHGGPWVFLDADGRIPDRYWVIDPRTGRLVDAGTRPRNLGSIPGEPEVPMVLICADEPPPVVVEQLG</sequence>
<keyword evidence="4" id="KW-1185">Reference proteome</keyword>
<protein>
    <submittedName>
        <fullName evidence="3">DUF4038 domain-containing protein</fullName>
    </submittedName>
</protein>
<accession>A0ABP6XM16</accession>
<dbReference type="Gene3D" id="3.20.20.80">
    <property type="entry name" value="Glycosidases"/>
    <property type="match status" value="1"/>
</dbReference>
<dbReference type="InterPro" id="IPR013783">
    <property type="entry name" value="Ig-like_fold"/>
</dbReference>
<dbReference type="InterPro" id="IPR017853">
    <property type="entry name" value="GH"/>
</dbReference>
<evidence type="ECO:0000259" key="2">
    <source>
        <dbReference type="Pfam" id="PF16586"/>
    </source>
</evidence>
<dbReference type="EMBL" id="BAAAYR010000004">
    <property type="protein sequence ID" value="GAA3569089.1"/>
    <property type="molecule type" value="Genomic_DNA"/>
</dbReference>
<dbReference type="Pfam" id="PF13204">
    <property type="entry name" value="Apiosidase"/>
    <property type="match status" value="1"/>
</dbReference>
<dbReference type="Gene3D" id="2.60.40.10">
    <property type="entry name" value="Immunoglobulins"/>
    <property type="match status" value="1"/>
</dbReference>
<dbReference type="InterPro" id="IPR025277">
    <property type="entry name" value="Apiosidase-like_cat_dom"/>
</dbReference>
<dbReference type="Proteomes" id="UP001500767">
    <property type="component" value="Unassembled WGS sequence"/>
</dbReference>
<dbReference type="PANTHER" id="PTHR37836:SF3">
    <property type="entry name" value="ENDOGLUCANASE"/>
    <property type="match status" value="1"/>
</dbReference>
<dbReference type="Pfam" id="PF16586">
    <property type="entry name" value="DUF5060"/>
    <property type="match status" value="1"/>
</dbReference>